<dbReference type="OrthoDB" id="4161406at2759"/>
<proteinExistence type="predicted"/>
<keyword evidence="3" id="KW-1185">Reference proteome</keyword>
<accession>A0A059IZH7</accession>
<keyword evidence="1" id="KW-0732">Signal</keyword>
<protein>
    <submittedName>
        <fullName evidence="2">Uncharacterized protein</fullName>
    </submittedName>
</protein>
<comment type="caution">
    <text evidence="2">The sequence shown here is derived from an EMBL/GenBank/DDBJ whole genome shotgun (WGS) entry which is preliminary data.</text>
</comment>
<feature type="chain" id="PRO_5001579268" evidence="1">
    <location>
        <begin position="23"/>
        <end position="144"/>
    </location>
</feature>
<evidence type="ECO:0000313" key="3">
    <source>
        <dbReference type="Proteomes" id="UP000024533"/>
    </source>
</evidence>
<dbReference type="HOGENOM" id="CLU_1732892_0_0_1"/>
<organism evidence="2 3">
    <name type="scientific">Trichophyton interdigitale (strain MR816)</name>
    <dbReference type="NCBI Taxonomy" id="1215338"/>
    <lineage>
        <taxon>Eukaryota</taxon>
        <taxon>Fungi</taxon>
        <taxon>Dikarya</taxon>
        <taxon>Ascomycota</taxon>
        <taxon>Pezizomycotina</taxon>
        <taxon>Eurotiomycetes</taxon>
        <taxon>Eurotiomycetidae</taxon>
        <taxon>Onygenales</taxon>
        <taxon>Arthrodermataceae</taxon>
        <taxon>Trichophyton</taxon>
    </lineage>
</organism>
<dbReference type="EMBL" id="AOKY01000635">
    <property type="protein sequence ID" value="KDB21005.1"/>
    <property type="molecule type" value="Genomic_DNA"/>
</dbReference>
<evidence type="ECO:0000313" key="2">
    <source>
        <dbReference type="EMBL" id="KDB21005.1"/>
    </source>
</evidence>
<feature type="signal peptide" evidence="1">
    <location>
        <begin position="1"/>
        <end position="22"/>
    </location>
</feature>
<dbReference type="STRING" id="1215338.A0A059IZH7"/>
<gene>
    <name evidence="2" type="ORF">H109_07056</name>
</gene>
<sequence length="144" mass="15116">MKAASALATLALLAVAPQPTQAAFPGFTIVAAGLIGIIGRALGSAIQGARAAGTFNATALPPGVPQFEYERCRNDIKGRTIEINTNYQNRLEVKGLPPTCMNLANVMVGDGTQGPYALPCGSDCLFYDAITPAQIEEFRRSLGF</sequence>
<dbReference type="Proteomes" id="UP000024533">
    <property type="component" value="Unassembled WGS sequence"/>
</dbReference>
<reference evidence="2 3" key="1">
    <citation type="submission" date="2014-02" db="EMBL/GenBank/DDBJ databases">
        <title>The Genome Sequence of Trichophyton interdigitale MR816.</title>
        <authorList>
            <consortium name="The Broad Institute Genomics Platform"/>
            <person name="Cuomo C.A."/>
            <person name="White T.C."/>
            <person name="Graser Y."/>
            <person name="Martinez-Rossi N."/>
            <person name="Heitman J."/>
            <person name="Young S.K."/>
            <person name="Zeng Q."/>
            <person name="Gargeya S."/>
            <person name="Abouelleil A."/>
            <person name="Alvarado L."/>
            <person name="Chapman S.B."/>
            <person name="Gainer-Dewar J."/>
            <person name="Goldberg J."/>
            <person name="Griggs A."/>
            <person name="Gujja S."/>
            <person name="Hansen M."/>
            <person name="Howarth C."/>
            <person name="Imamovic A."/>
            <person name="Larimer J."/>
            <person name="Martinez D."/>
            <person name="Murphy C."/>
            <person name="Pearson M.D."/>
            <person name="Persinoti G."/>
            <person name="Poon T."/>
            <person name="Priest M."/>
            <person name="Roberts A.D."/>
            <person name="Saif S."/>
            <person name="Shea T.D."/>
            <person name="Sykes S.N."/>
            <person name="Wortman J."/>
            <person name="Nusbaum C."/>
            <person name="Birren B."/>
        </authorList>
    </citation>
    <scope>NUCLEOTIDE SEQUENCE [LARGE SCALE GENOMIC DNA]</scope>
    <source>
        <strain evidence="2 3">MR816</strain>
    </source>
</reference>
<dbReference type="AlphaFoldDB" id="A0A059IZH7"/>
<dbReference type="OMA" id="MIPSCPA"/>
<evidence type="ECO:0000256" key="1">
    <source>
        <dbReference type="SAM" id="SignalP"/>
    </source>
</evidence>
<name>A0A059IZH7_TRIIM</name>